<evidence type="ECO:0000313" key="3">
    <source>
        <dbReference type="EMBL" id="MBD7950809.1"/>
    </source>
</evidence>
<proteinExistence type="predicted"/>
<gene>
    <name evidence="3" type="ORF">H9652_10370</name>
</gene>
<feature type="chain" id="PRO_5046781162" evidence="2">
    <location>
        <begin position="34"/>
        <end position="352"/>
    </location>
</feature>
<feature type="transmembrane region" description="Helical" evidence="1">
    <location>
        <begin position="309"/>
        <end position="330"/>
    </location>
</feature>
<dbReference type="RefSeq" id="WP_191796171.1">
    <property type="nucleotide sequence ID" value="NZ_JACSQQ010000015.1"/>
</dbReference>
<name>A0ABR8RSN5_9CELL</name>
<evidence type="ECO:0000256" key="1">
    <source>
        <dbReference type="SAM" id="Phobius"/>
    </source>
</evidence>
<dbReference type="EMBL" id="JACSQQ010000015">
    <property type="protein sequence ID" value="MBD7950809.1"/>
    <property type="molecule type" value="Genomic_DNA"/>
</dbReference>
<reference evidence="3 4" key="1">
    <citation type="submission" date="2020-08" db="EMBL/GenBank/DDBJ databases">
        <title>A Genomic Blueprint of the Chicken Gut Microbiome.</title>
        <authorList>
            <person name="Gilroy R."/>
            <person name="Ravi A."/>
            <person name="Getino M."/>
            <person name="Pursley I."/>
            <person name="Horton D.L."/>
            <person name="Alikhan N.-F."/>
            <person name="Baker D."/>
            <person name="Gharbi K."/>
            <person name="Hall N."/>
            <person name="Watson M."/>
            <person name="Adriaenssens E.M."/>
            <person name="Foster-Nyarko E."/>
            <person name="Jarju S."/>
            <person name="Secka A."/>
            <person name="Antonio M."/>
            <person name="Oren A."/>
            <person name="Chaudhuri R."/>
            <person name="La Ragione R.M."/>
            <person name="Hildebrand F."/>
            <person name="Pallen M.J."/>
        </authorList>
    </citation>
    <scope>NUCLEOTIDE SEQUENCE [LARGE SCALE GENOMIC DNA]</scope>
    <source>
        <strain evidence="3 4">Sa4CUA1</strain>
    </source>
</reference>
<keyword evidence="2" id="KW-0732">Signal</keyword>
<accession>A0ABR8RSN5</accession>
<evidence type="ECO:0000256" key="2">
    <source>
        <dbReference type="SAM" id="SignalP"/>
    </source>
</evidence>
<dbReference type="Proteomes" id="UP000641803">
    <property type="component" value="Unassembled WGS sequence"/>
</dbReference>
<comment type="caution">
    <text evidence="3">The sequence shown here is derived from an EMBL/GenBank/DDBJ whole genome shotgun (WGS) entry which is preliminary data.</text>
</comment>
<keyword evidence="1" id="KW-1133">Transmembrane helix</keyword>
<keyword evidence="1" id="KW-0812">Transmembrane</keyword>
<feature type="signal peptide" evidence="2">
    <location>
        <begin position="1"/>
        <end position="33"/>
    </location>
</feature>
<protein>
    <submittedName>
        <fullName evidence="3">DUF916 domain-containing protein</fullName>
    </submittedName>
</protein>
<evidence type="ECO:0000313" key="4">
    <source>
        <dbReference type="Proteomes" id="UP000641803"/>
    </source>
</evidence>
<keyword evidence="4" id="KW-1185">Reference proteome</keyword>
<keyword evidence="1" id="KW-0472">Membrane</keyword>
<organism evidence="3 4">
    <name type="scientific">Oerskovia rustica</name>
    <dbReference type="NCBI Taxonomy" id="2762237"/>
    <lineage>
        <taxon>Bacteria</taxon>
        <taxon>Bacillati</taxon>
        <taxon>Actinomycetota</taxon>
        <taxon>Actinomycetes</taxon>
        <taxon>Micrococcales</taxon>
        <taxon>Cellulomonadaceae</taxon>
        <taxon>Oerskovia</taxon>
    </lineage>
</organism>
<sequence length="352" mass="34946">MDRRAAAARRRRSAAAVLAGVVAALLSTAPAGALEAPDGAAPVEPVPVGEPVSWGVAPASAPTFDLVLDPGATVTDELVVTNHGDVPLDLAVYAADAFTSPTGALDVLPAGTPSEDLGAWITPDAARVAVGPDERVTVPFTLTVPAGATPGDHTAALVTSLVTGAGEGGVAVDRRLGTRVLVRVAGDLVPSAAITAVHAAYTGAWNPAGTGDAQVSYTVTNTGNVRLKGPLSATVASGVGSVSVPLGDLPELLPGGAITLTGTVSGVAPLGWLRASVTLTPVVATPASTTLPDGAASHPVPLATGEGHLWAVPWSALALATLLVGAVLGWRALRRRARVRFEAAVDAALAAR</sequence>